<proteinExistence type="predicted"/>
<evidence type="ECO:0000313" key="3">
    <source>
        <dbReference type="Proteomes" id="UP000076038"/>
    </source>
</evidence>
<reference evidence="2 3" key="1">
    <citation type="journal article" date="2016" name="Genome Announc.">
        <title>Complete Genome and Plasmid Sequences for Rhodococcus fascians D188 and Draft Sequences for Rhodococcus Isolates PBTS 1 and PBTS 2.</title>
        <authorList>
            <person name="Stamler R.A."/>
            <person name="Vereecke D."/>
            <person name="Zhang Y."/>
            <person name="Schilkey F."/>
            <person name="Devitt N."/>
            <person name="Randall J.J."/>
        </authorList>
    </citation>
    <scope>NUCLEOTIDE SEQUENCE [LARGE SCALE GENOMIC DNA]</scope>
    <source>
        <strain evidence="2 3">PBTS2</strain>
    </source>
</reference>
<gene>
    <name evidence="2" type="ORF">A3Q41_02267</name>
</gene>
<dbReference type="EMBL" id="CP015220">
    <property type="protein sequence ID" value="AMY23569.1"/>
    <property type="molecule type" value="Genomic_DNA"/>
</dbReference>
<name>A0A143QKY3_RHOFA</name>
<dbReference type="AlphaFoldDB" id="A0A143QKY3"/>
<accession>A0A143QKY3</accession>
<dbReference type="GO" id="GO:0005886">
    <property type="term" value="C:plasma membrane"/>
    <property type="evidence" value="ECO:0007669"/>
    <property type="project" value="TreeGrafter"/>
</dbReference>
<dbReference type="KEGG" id="rhs:A3Q41_02267"/>
<dbReference type="PANTHER" id="PTHR30336">
    <property type="entry name" value="INNER MEMBRANE PROTEIN, PROBABLE PERMEASE"/>
    <property type="match status" value="1"/>
</dbReference>
<organism evidence="2 3">
    <name type="scientific">Rhodococcoides fascians</name>
    <name type="common">Rhodococcus fascians</name>
    <dbReference type="NCBI Taxonomy" id="1828"/>
    <lineage>
        <taxon>Bacteria</taxon>
        <taxon>Bacillati</taxon>
        <taxon>Actinomycetota</taxon>
        <taxon>Actinomycetes</taxon>
        <taxon>Mycobacteriales</taxon>
        <taxon>Nocardiaceae</taxon>
        <taxon>Rhodococcoides</taxon>
    </lineage>
</organism>
<dbReference type="InterPro" id="IPR051599">
    <property type="entry name" value="Cell_Envelope_Assoc"/>
</dbReference>
<sequence length="191" mass="20899">MFRGRWLLFLALAIPVVLVSSVGVGGYLAFTKARVDPLVAADAIVVLGGEHDGREAYGISLAQQGLATTVVLSDPYGSSDPTMKKACAASTSQFEVLCIPPSPSTTRGEAMFTETLARERGWNHVIVVTWRYHLPRARYVFDQCFDGTVTMRPTPRSYDFSLVEWEFTYLYQIAGFVKAGVQGSCQDSGTD</sequence>
<dbReference type="OrthoDB" id="4772924at2"/>
<feature type="domain" description="DUF218" evidence="1">
    <location>
        <begin position="42"/>
        <end position="159"/>
    </location>
</feature>
<dbReference type="CDD" id="cd06259">
    <property type="entry name" value="YdcF-like"/>
    <property type="match status" value="1"/>
</dbReference>
<evidence type="ECO:0000259" key="1">
    <source>
        <dbReference type="Pfam" id="PF02698"/>
    </source>
</evidence>
<dbReference type="GO" id="GO:0000270">
    <property type="term" value="P:peptidoglycan metabolic process"/>
    <property type="evidence" value="ECO:0007669"/>
    <property type="project" value="TreeGrafter"/>
</dbReference>
<dbReference type="GO" id="GO:0043164">
    <property type="term" value="P:Gram-negative-bacterium-type cell wall biogenesis"/>
    <property type="evidence" value="ECO:0007669"/>
    <property type="project" value="TreeGrafter"/>
</dbReference>
<dbReference type="PANTHER" id="PTHR30336:SF4">
    <property type="entry name" value="ENVELOPE BIOGENESIS FACTOR ELYC"/>
    <property type="match status" value="1"/>
</dbReference>
<dbReference type="Pfam" id="PF02698">
    <property type="entry name" value="DUF218"/>
    <property type="match status" value="1"/>
</dbReference>
<dbReference type="InterPro" id="IPR003848">
    <property type="entry name" value="DUF218"/>
</dbReference>
<keyword evidence="3" id="KW-1185">Reference proteome</keyword>
<dbReference type="RefSeq" id="WP_048317521.1">
    <property type="nucleotide sequence ID" value="NZ_CP015220.1"/>
</dbReference>
<protein>
    <recommendedName>
        <fullName evidence="1">DUF218 domain-containing protein</fullName>
    </recommendedName>
</protein>
<reference evidence="3" key="2">
    <citation type="submission" date="2016-04" db="EMBL/GenBank/DDBJ databases">
        <title>Complete Genome and Plasmid Sequences for Rhodococcus fascians D188 and Draft Sequences for Rhodococcus spp. Isolates PBTS 1 and PBTS 2.</title>
        <authorList>
            <person name="Stamer R."/>
            <person name="Vereecke D."/>
            <person name="Zhang Y."/>
            <person name="Schilkey F."/>
            <person name="Devitt N."/>
            <person name="Randall J."/>
        </authorList>
    </citation>
    <scope>NUCLEOTIDE SEQUENCE [LARGE SCALE GENOMIC DNA]</scope>
    <source>
        <strain evidence="3">PBTS2</strain>
    </source>
</reference>
<dbReference type="PATRIC" id="fig|1653479.3.peg.2296"/>
<dbReference type="Proteomes" id="UP000076038">
    <property type="component" value="Chromosome"/>
</dbReference>
<evidence type="ECO:0000313" key="2">
    <source>
        <dbReference type="EMBL" id="AMY23569.1"/>
    </source>
</evidence>